<evidence type="ECO:0000256" key="3">
    <source>
        <dbReference type="ARBA" id="ARBA00022692"/>
    </source>
</evidence>
<sequence length="212" mass="24900">MHVLLIITFMVIIGALIGGITNVIAIRMLFHPFKPYYIFKFRIPFTPGLIPKRRDEIAQKIGQVIEDHLITEDMIRYKLNQSQSKETILDKFYLSYKRKPVTHVLPQQLIQIADNNIDKVTEFLCERARIYLNSAKGTHDIYEMLDTFFQEKGKIIGLLQMFMTKESIAERIQYELIRLTEHPKARSIINKVIHNEYETLKYKQLGELIGDD</sequence>
<dbReference type="InterPro" id="IPR007383">
    <property type="entry name" value="DUF445"/>
</dbReference>
<gene>
    <name evidence="7" type="ORF">NCTC11807_01200</name>
</gene>
<proteinExistence type="inferred from homology"/>
<evidence type="ECO:0000256" key="6">
    <source>
        <dbReference type="SAM" id="Phobius"/>
    </source>
</evidence>
<accession>A0A380H2M1</accession>
<dbReference type="PANTHER" id="PTHR35791">
    <property type="entry name" value="UPF0754 MEMBRANE PROTEIN YHEB"/>
    <property type="match status" value="1"/>
</dbReference>
<dbReference type="Pfam" id="PF04286">
    <property type="entry name" value="DUF445"/>
    <property type="match status" value="2"/>
</dbReference>
<evidence type="ECO:0000256" key="2">
    <source>
        <dbReference type="ARBA" id="ARBA00008053"/>
    </source>
</evidence>
<evidence type="ECO:0000256" key="5">
    <source>
        <dbReference type="ARBA" id="ARBA00023136"/>
    </source>
</evidence>
<evidence type="ECO:0000313" key="8">
    <source>
        <dbReference type="Proteomes" id="UP000255425"/>
    </source>
</evidence>
<comment type="subcellular location">
    <subcellularLocation>
        <location evidence="1">Endomembrane system</location>
    </subcellularLocation>
</comment>
<reference evidence="7 8" key="1">
    <citation type="submission" date="2018-06" db="EMBL/GenBank/DDBJ databases">
        <authorList>
            <consortium name="Pathogen Informatics"/>
            <person name="Doyle S."/>
        </authorList>
    </citation>
    <scope>NUCLEOTIDE SEQUENCE [LARGE SCALE GENOMIC DNA]</scope>
    <source>
        <strain evidence="7 8">NCTC11807</strain>
    </source>
</reference>
<feature type="transmembrane region" description="Helical" evidence="6">
    <location>
        <begin position="6"/>
        <end position="30"/>
    </location>
</feature>
<evidence type="ECO:0000313" key="7">
    <source>
        <dbReference type="EMBL" id="SUM70446.1"/>
    </source>
</evidence>
<organism evidence="7 8">
    <name type="scientific">Staphylococcus saccharolyticus</name>
    <dbReference type="NCBI Taxonomy" id="33028"/>
    <lineage>
        <taxon>Bacteria</taxon>
        <taxon>Bacillati</taxon>
        <taxon>Bacillota</taxon>
        <taxon>Bacilli</taxon>
        <taxon>Bacillales</taxon>
        <taxon>Staphylococcaceae</taxon>
        <taxon>Staphylococcus</taxon>
    </lineage>
</organism>
<evidence type="ECO:0000256" key="1">
    <source>
        <dbReference type="ARBA" id="ARBA00004308"/>
    </source>
</evidence>
<evidence type="ECO:0000256" key="4">
    <source>
        <dbReference type="ARBA" id="ARBA00022989"/>
    </source>
</evidence>
<keyword evidence="8" id="KW-1185">Reference proteome</keyword>
<dbReference type="Proteomes" id="UP000255425">
    <property type="component" value="Unassembled WGS sequence"/>
</dbReference>
<protein>
    <submittedName>
        <fullName evidence="7">Membrane protein</fullName>
    </submittedName>
</protein>
<dbReference type="EMBL" id="UHDZ01000001">
    <property type="protein sequence ID" value="SUM70446.1"/>
    <property type="molecule type" value="Genomic_DNA"/>
</dbReference>
<keyword evidence="3 6" id="KW-0812">Transmembrane</keyword>
<comment type="similarity">
    <text evidence="2">Belongs to the UPF0754 family.</text>
</comment>
<dbReference type="GO" id="GO:0012505">
    <property type="term" value="C:endomembrane system"/>
    <property type="evidence" value="ECO:0007669"/>
    <property type="project" value="UniProtKB-SubCell"/>
</dbReference>
<dbReference type="PANTHER" id="PTHR35791:SF1">
    <property type="entry name" value="UPF0754 MEMBRANE PROTEIN YHEB"/>
    <property type="match status" value="1"/>
</dbReference>
<name>A0A380H2M1_9STAP</name>
<keyword evidence="4 6" id="KW-1133">Transmembrane helix</keyword>
<keyword evidence="5 6" id="KW-0472">Membrane</keyword>
<dbReference type="AlphaFoldDB" id="A0A380H2M1"/>